<gene>
    <name evidence="8" type="ORF">DTL70_01330</name>
</gene>
<keyword evidence="9" id="KW-1185">Reference proteome</keyword>
<dbReference type="PANTHER" id="PTHR43619">
    <property type="entry name" value="S-ADENOSYL-L-METHIONINE-DEPENDENT METHYLTRANSFERASE YKTD-RELATED"/>
    <property type="match status" value="1"/>
</dbReference>
<dbReference type="AlphaFoldDB" id="A0A367FEH2"/>
<feature type="region of interest" description="Disordered" evidence="7">
    <location>
        <begin position="257"/>
        <end position="285"/>
    </location>
</feature>
<keyword evidence="3 6" id="KW-0489">Methyltransferase</keyword>
<evidence type="ECO:0000256" key="3">
    <source>
        <dbReference type="ARBA" id="ARBA00022603"/>
    </source>
</evidence>
<dbReference type="InterPro" id="IPR007213">
    <property type="entry name" value="Ppm1/Ppm2/Tcmp"/>
</dbReference>
<organism evidence="8 9">
    <name type="scientific">Streptomyces diacarni</name>
    <dbReference type="NCBI Taxonomy" id="2800381"/>
    <lineage>
        <taxon>Bacteria</taxon>
        <taxon>Bacillati</taxon>
        <taxon>Actinomycetota</taxon>
        <taxon>Actinomycetes</taxon>
        <taxon>Kitasatosporales</taxon>
        <taxon>Streptomycetaceae</taxon>
        <taxon>Streptomyces</taxon>
    </lineage>
</organism>
<evidence type="ECO:0000313" key="9">
    <source>
        <dbReference type="Proteomes" id="UP000252914"/>
    </source>
</evidence>
<dbReference type="Proteomes" id="UP000252914">
    <property type="component" value="Unassembled WGS sequence"/>
</dbReference>
<dbReference type="SUPFAM" id="SSF53335">
    <property type="entry name" value="S-adenosyl-L-methionine-dependent methyltransferases"/>
    <property type="match status" value="1"/>
</dbReference>
<dbReference type="GO" id="GO:0032259">
    <property type="term" value="P:methylation"/>
    <property type="evidence" value="ECO:0007669"/>
    <property type="project" value="UniProtKB-KW"/>
</dbReference>
<keyword evidence="5 6" id="KW-0949">S-adenosyl-L-methionine</keyword>
<dbReference type="NCBIfam" id="TIGR00027">
    <property type="entry name" value="mthyl_TIGR00027"/>
    <property type="match status" value="1"/>
</dbReference>
<reference evidence="8 9" key="1">
    <citation type="submission" date="2018-06" db="EMBL/GenBank/DDBJ databases">
        <title>Streptomyces reniochalinae sp. nov. and Streptomyces diacarnus sp. nov. from marine sponges.</title>
        <authorList>
            <person name="Li L."/>
        </authorList>
    </citation>
    <scope>NUCLEOTIDE SEQUENCE [LARGE SCALE GENOMIC DNA]</scope>
    <source>
        <strain evidence="8 9">LHW51701</strain>
    </source>
</reference>
<evidence type="ECO:0000256" key="5">
    <source>
        <dbReference type="ARBA" id="ARBA00022691"/>
    </source>
</evidence>
<sequence>MRRTIVKAVSRTAQWVAAARALESERPDALFDDPYARSLAGSAGFEIIDRLNTPISNVYFAIRTAYLDRVVLEATADGPIRQVVLMAAGMDTRALRLPLPAGLTVYELDHTELLDIKEELLSGAAPAGGVTRVPVPVDLAEPWPEALKDAGFRPGCPTVWVTEGLLYYLPEDAAHRLLTESCALSGPGSLLTGDLLNQAAITDQKARPFIKGLAEGGSPWQFGVDRPEELLASHGWQPVDVIQPGEDGTGRWPLPVVPRDKPDAPTDFLFTARTTDPLPGPPRDT</sequence>
<comment type="caution">
    <text evidence="8">The sequence shown here is derived from an EMBL/GenBank/DDBJ whole genome shotgun (WGS) entry which is preliminary data.</text>
</comment>
<keyword evidence="4 8" id="KW-0808">Transferase</keyword>
<dbReference type="Gene3D" id="3.40.50.150">
    <property type="entry name" value="Vaccinia Virus protein VP39"/>
    <property type="match status" value="1"/>
</dbReference>
<accession>A0A367FEH2</accession>
<evidence type="ECO:0000256" key="7">
    <source>
        <dbReference type="SAM" id="MobiDB-lite"/>
    </source>
</evidence>
<evidence type="ECO:0000256" key="4">
    <source>
        <dbReference type="ARBA" id="ARBA00022679"/>
    </source>
</evidence>
<dbReference type="EMBL" id="QOIN01000024">
    <property type="protein sequence ID" value="RCG28768.1"/>
    <property type="molecule type" value="Genomic_DNA"/>
</dbReference>
<evidence type="ECO:0000313" key="8">
    <source>
        <dbReference type="EMBL" id="RCG28768.1"/>
    </source>
</evidence>
<dbReference type="EC" id="2.1.1.-" evidence="6"/>
<dbReference type="PANTHER" id="PTHR43619:SF2">
    <property type="entry name" value="S-ADENOSYL-L-METHIONINE-DEPENDENT METHYLTRANSFERASES SUPERFAMILY PROTEIN"/>
    <property type="match status" value="1"/>
</dbReference>
<protein>
    <recommendedName>
        <fullName evidence="6">S-adenosyl-L-methionine-dependent methyltransferase</fullName>
        <ecNumber evidence="6">2.1.1.-</ecNumber>
    </recommendedName>
</protein>
<dbReference type="Pfam" id="PF04072">
    <property type="entry name" value="LCM"/>
    <property type="match status" value="1"/>
</dbReference>
<comment type="function">
    <text evidence="1 6">Exhibits S-adenosyl-L-methionine-dependent methyltransferase activity.</text>
</comment>
<evidence type="ECO:0000256" key="6">
    <source>
        <dbReference type="RuleBase" id="RU362030"/>
    </source>
</evidence>
<name>A0A367FEH2_9ACTN</name>
<comment type="similarity">
    <text evidence="2 6">Belongs to the UPF0677 family.</text>
</comment>
<dbReference type="InterPro" id="IPR011610">
    <property type="entry name" value="SAM_mthyl_Trfase_ML2640-like"/>
</dbReference>
<proteinExistence type="inferred from homology"/>
<dbReference type="GO" id="GO:0008168">
    <property type="term" value="F:methyltransferase activity"/>
    <property type="evidence" value="ECO:0007669"/>
    <property type="project" value="UniProtKB-UniRule"/>
</dbReference>
<evidence type="ECO:0000256" key="2">
    <source>
        <dbReference type="ARBA" id="ARBA00008138"/>
    </source>
</evidence>
<evidence type="ECO:0000256" key="1">
    <source>
        <dbReference type="ARBA" id="ARBA00003907"/>
    </source>
</evidence>
<dbReference type="InterPro" id="IPR029063">
    <property type="entry name" value="SAM-dependent_MTases_sf"/>
</dbReference>